<dbReference type="AlphaFoldDB" id="A0A7W7LG91"/>
<dbReference type="EMBL" id="JACHJG010000012">
    <property type="protein sequence ID" value="MBB4889121.1"/>
    <property type="molecule type" value="Genomic_DNA"/>
</dbReference>
<dbReference type="PANTHER" id="PTHR46268:SF6">
    <property type="entry name" value="UNIVERSAL STRESS PROTEIN UP12"/>
    <property type="match status" value="1"/>
</dbReference>
<dbReference type="Gene3D" id="3.40.50.620">
    <property type="entry name" value="HUPs"/>
    <property type="match status" value="2"/>
</dbReference>
<keyword evidence="4" id="KW-1185">Reference proteome</keyword>
<protein>
    <submittedName>
        <fullName evidence="3">Nucleotide-binding universal stress UspA family protein</fullName>
    </submittedName>
</protein>
<accession>A0A7W7LG91</accession>
<dbReference type="RefSeq" id="WP_184737301.1">
    <property type="nucleotide sequence ID" value="NZ_BMRW01000002.1"/>
</dbReference>
<dbReference type="InterPro" id="IPR006016">
    <property type="entry name" value="UspA"/>
</dbReference>
<dbReference type="PANTHER" id="PTHR46268">
    <property type="entry name" value="STRESS RESPONSE PROTEIN NHAX"/>
    <property type="match status" value="1"/>
</dbReference>
<evidence type="ECO:0000313" key="3">
    <source>
        <dbReference type="EMBL" id="MBB4889121.1"/>
    </source>
</evidence>
<dbReference type="Pfam" id="PF00582">
    <property type="entry name" value="Usp"/>
    <property type="match status" value="2"/>
</dbReference>
<comment type="similarity">
    <text evidence="1">Belongs to the universal stress protein A family.</text>
</comment>
<sequence length="290" mass="30777">MPGTIAVGLDGTEHSLAAADWAATEASHRGSILRLVHAWTWRVPDAPIAMDPEEQQRWATGVLSEAETRVVKDRPGLPVTTQLLATDTVPALVAEAAVADMLVLGSRGHGTLVGNLLGSIALHVLRQATGPVVLVRNPSRGSAPGQPLDEVVVGTQDGEEADPVLGFAFAAAAVRGARVRAVRAWSIPPVFMWSPGSMWLADEAGGLDSFRKERLAVALRPWRERYPQVDVIEHVEIGSAAQVLLACSGRAVLMVVGRHVHGRLDLRRIGSVAHAVLHHAPCPVAVVPHS</sequence>
<gene>
    <name evidence="3" type="ORF">FHS38_005196</name>
</gene>
<evidence type="ECO:0000259" key="2">
    <source>
        <dbReference type="Pfam" id="PF00582"/>
    </source>
</evidence>
<evidence type="ECO:0000256" key="1">
    <source>
        <dbReference type="ARBA" id="ARBA00008791"/>
    </source>
</evidence>
<feature type="domain" description="UspA" evidence="2">
    <location>
        <begin position="3"/>
        <end position="136"/>
    </location>
</feature>
<proteinExistence type="inferred from homology"/>
<dbReference type="InterPro" id="IPR006015">
    <property type="entry name" value="Universal_stress_UspA"/>
</dbReference>
<dbReference type="SUPFAM" id="SSF52402">
    <property type="entry name" value="Adenine nucleotide alpha hydrolases-like"/>
    <property type="match status" value="2"/>
</dbReference>
<comment type="caution">
    <text evidence="3">The sequence shown here is derived from an EMBL/GenBank/DDBJ whole genome shotgun (WGS) entry which is preliminary data.</text>
</comment>
<feature type="domain" description="UspA" evidence="2">
    <location>
        <begin position="150"/>
        <end position="288"/>
    </location>
</feature>
<dbReference type="InterPro" id="IPR014729">
    <property type="entry name" value="Rossmann-like_a/b/a_fold"/>
</dbReference>
<name>A0A7W7LG91_STRNE</name>
<dbReference type="PRINTS" id="PR01438">
    <property type="entry name" value="UNVRSLSTRESS"/>
</dbReference>
<organism evidence="3 4">
    <name type="scientific">Streptomyces netropsis</name>
    <name type="common">Streptoverticillium netropsis</name>
    <dbReference type="NCBI Taxonomy" id="55404"/>
    <lineage>
        <taxon>Bacteria</taxon>
        <taxon>Bacillati</taxon>
        <taxon>Actinomycetota</taxon>
        <taxon>Actinomycetes</taxon>
        <taxon>Kitasatosporales</taxon>
        <taxon>Streptomycetaceae</taxon>
        <taxon>Streptomyces</taxon>
    </lineage>
</organism>
<evidence type="ECO:0000313" key="4">
    <source>
        <dbReference type="Proteomes" id="UP000556436"/>
    </source>
</evidence>
<reference evidence="3 4" key="1">
    <citation type="submission" date="2020-08" db="EMBL/GenBank/DDBJ databases">
        <title>Genomic Encyclopedia of Type Strains, Phase III (KMG-III): the genomes of soil and plant-associated and newly described type strains.</title>
        <authorList>
            <person name="Whitman W."/>
        </authorList>
    </citation>
    <scope>NUCLEOTIDE SEQUENCE [LARGE SCALE GENOMIC DNA]</scope>
    <source>
        <strain evidence="3 4">CECT 3265</strain>
    </source>
</reference>
<dbReference type="Proteomes" id="UP000556436">
    <property type="component" value="Unassembled WGS sequence"/>
</dbReference>